<evidence type="ECO:0000313" key="1">
    <source>
        <dbReference type="EMBL" id="KAF8731368.1"/>
    </source>
</evidence>
<dbReference type="OrthoDB" id="649712at2759"/>
<sequence length="470" mass="54122">MSKPMPLDVEDCLRRVLLRAQVIIEEAMGRHITNHAMLLQLLMLRDAMHRGHYTLDNFRYQPHGEEEAKDQGVSHSSSLSIVNSVKRLCFSGSGASALKEMQETLEKSSMILEVKELALFLTSYPRMYRQPYSMHLQLANCMFGRQLEAQVIINFLMRRQPHGHEELEVLPIIGPGYVGKSTLVAHACKVERVRDHFSEILFLQSHDFTDNELAIFKEECTRKYQNHLSNSDKDIRFLVVVELVGDLNEDTWNMLYSALKQCVPGCSKIIVTSKFDKISKFGTTQALTLRPPSHEAYWYFFKTLTFESIYPEMHPRFTYLAMEIAKGLRSSIISAYITAHLLRDNFEIRFWCKFLDFLRGSFHKHASNSGKHPIDALRENRPTCFGRIAAPSEDLVIYRQSQLCSEEKVPDIRLQDVVYGSARPHGKVEILVWKSLIPPYYSYVYTGEIQELKTTAVKRKRSTKNGVALC</sequence>
<protein>
    <recommendedName>
        <fullName evidence="3">NB-ARC domain-containing protein</fullName>
    </recommendedName>
</protein>
<dbReference type="AlphaFoldDB" id="A0A835KJV8"/>
<accession>A0A835KJV8</accession>
<comment type="caution">
    <text evidence="1">The sequence shown here is derived from an EMBL/GenBank/DDBJ whole genome shotgun (WGS) entry which is preliminary data.</text>
</comment>
<dbReference type="Gene3D" id="3.40.50.300">
    <property type="entry name" value="P-loop containing nucleotide triphosphate hydrolases"/>
    <property type="match status" value="1"/>
</dbReference>
<dbReference type="PANTHER" id="PTHR33377:SF23">
    <property type="entry name" value="NB-ARC DOMAIN-CONTAINING PROTEIN"/>
    <property type="match status" value="1"/>
</dbReference>
<gene>
    <name evidence="1" type="ORF">HU200_016424</name>
</gene>
<keyword evidence="2" id="KW-1185">Reference proteome</keyword>
<dbReference type="EMBL" id="JACEFO010001608">
    <property type="protein sequence ID" value="KAF8731368.1"/>
    <property type="molecule type" value="Genomic_DNA"/>
</dbReference>
<dbReference type="SUPFAM" id="SSF52540">
    <property type="entry name" value="P-loop containing nucleoside triphosphate hydrolases"/>
    <property type="match status" value="1"/>
</dbReference>
<dbReference type="Proteomes" id="UP000636709">
    <property type="component" value="Unassembled WGS sequence"/>
</dbReference>
<evidence type="ECO:0008006" key="3">
    <source>
        <dbReference type="Google" id="ProtNLM"/>
    </source>
</evidence>
<organism evidence="1 2">
    <name type="scientific">Digitaria exilis</name>
    <dbReference type="NCBI Taxonomy" id="1010633"/>
    <lineage>
        <taxon>Eukaryota</taxon>
        <taxon>Viridiplantae</taxon>
        <taxon>Streptophyta</taxon>
        <taxon>Embryophyta</taxon>
        <taxon>Tracheophyta</taxon>
        <taxon>Spermatophyta</taxon>
        <taxon>Magnoliopsida</taxon>
        <taxon>Liliopsida</taxon>
        <taxon>Poales</taxon>
        <taxon>Poaceae</taxon>
        <taxon>PACMAD clade</taxon>
        <taxon>Panicoideae</taxon>
        <taxon>Panicodae</taxon>
        <taxon>Paniceae</taxon>
        <taxon>Anthephorinae</taxon>
        <taxon>Digitaria</taxon>
    </lineage>
</organism>
<evidence type="ECO:0000313" key="2">
    <source>
        <dbReference type="Proteomes" id="UP000636709"/>
    </source>
</evidence>
<reference evidence="1" key="1">
    <citation type="submission" date="2020-07" db="EMBL/GenBank/DDBJ databases">
        <title>Genome sequence and genetic diversity analysis of an under-domesticated orphan crop, white fonio (Digitaria exilis).</title>
        <authorList>
            <person name="Bennetzen J.L."/>
            <person name="Chen S."/>
            <person name="Ma X."/>
            <person name="Wang X."/>
            <person name="Yssel A.E.J."/>
            <person name="Chaluvadi S.R."/>
            <person name="Johnson M."/>
            <person name="Gangashetty P."/>
            <person name="Hamidou F."/>
            <person name="Sanogo M.D."/>
            <person name="Zwaenepoel A."/>
            <person name="Wallace J."/>
            <person name="Van De Peer Y."/>
            <person name="Van Deynze A."/>
        </authorList>
    </citation>
    <scope>NUCLEOTIDE SEQUENCE</scope>
    <source>
        <tissue evidence="1">Leaves</tissue>
    </source>
</reference>
<name>A0A835KJV8_9POAL</name>
<proteinExistence type="predicted"/>
<dbReference type="InterPro" id="IPR027417">
    <property type="entry name" value="P-loop_NTPase"/>
</dbReference>
<dbReference type="PANTHER" id="PTHR33377">
    <property type="entry name" value="OS10G0134700 PROTEIN-RELATED"/>
    <property type="match status" value="1"/>
</dbReference>